<evidence type="ECO:0000313" key="2">
    <source>
        <dbReference type="EMBL" id="KAG5638070.1"/>
    </source>
</evidence>
<accession>A0A9P7K6M5</accession>
<dbReference type="InterPro" id="IPR000772">
    <property type="entry name" value="Ricin_B_lectin"/>
</dbReference>
<dbReference type="Proteomes" id="UP000717328">
    <property type="component" value="Unassembled WGS sequence"/>
</dbReference>
<evidence type="ECO:0000259" key="1">
    <source>
        <dbReference type="Pfam" id="PF14200"/>
    </source>
</evidence>
<dbReference type="Pfam" id="PF14200">
    <property type="entry name" value="RicinB_lectin_2"/>
    <property type="match status" value="1"/>
</dbReference>
<gene>
    <name evidence="2" type="ORF">H0H81_002038</name>
</gene>
<reference evidence="2" key="2">
    <citation type="submission" date="2021-10" db="EMBL/GenBank/DDBJ databases">
        <title>Phylogenomics reveals ancestral predisposition of the termite-cultivated fungus Termitomyces towards a domesticated lifestyle.</title>
        <authorList>
            <person name="Auxier B."/>
            <person name="Grum-Grzhimaylo A."/>
            <person name="Cardenas M.E."/>
            <person name="Lodge J.D."/>
            <person name="Laessoe T."/>
            <person name="Pedersen O."/>
            <person name="Smith M.E."/>
            <person name="Kuyper T.W."/>
            <person name="Franco-Molano E.A."/>
            <person name="Baroni T.J."/>
            <person name="Aanen D.K."/>
        </authorList>
    </citation>
    <scope>NUCLEOTIDE SEQUENCE</scope>
    <source>
        <strain evidence="2">D49</strain>
    </source>
</reference>
<dbReference type="InterPro" id="IPR035992">
    <property type="entry name" value="Ricin_B-like_lectins"/>
</dbReference>
<dbReference type="AlphaFoldDB" id="A0A9P7K6M5"/>
<sequence>MGVLAPRPAHLNRLHFISVISTITPSPVCSEKLWCVVVEHQRGSGRGGVWDNGQSQDERVEGVKSGANTGTAQSFEGEDKDWVLDNVYDQWTFKNVGTGRYLEVAGPTGDGTPLIAVDGPVSWDIWPDDVDSSVYRIFVPNTPFNVDLSDHGNPSNGTRVTLWSKWQGTNQTWRFLDGE</sequence>
<protein>
    <recommendedName>
        <fullName evidence="1">Ricin B lectin domain-containing protein</fullName>
    </recommendedName>
</protein>
<proteinExistence type="predicted"/>
<reference evidence="2" key="1">
    <citation type="submission" date="2021-02" db="EMBL/GenBank/DDBJ databases">
        <authorList>
            <person name="Nieuwenhuis M."/>
            <person name="Van De Peppel L.J.J."/>
        </authorList>
    </citation>
    <scope>NUCLEOTIDE SEQUENCE</scope>
    <source>
        <strain evidence="2">D49</strain>
    </source>
</reference>
<feature type="domain" description="Ricin B lectin" evidence="1">
    <location>
        <begin position="81"/>
        <end position="163"/>
    </location>
</feature>
<organism evidence="2 3">
    <name type="scientific">Sphagnurus paluster</name>
    <dbReference type="NCBI Taxonomy" id="117069"/>
    <lineage>
        <taxon>Eukaryota</taxon>
        <taxon>Fungi</taxon>
        <taxon>Dikarya</taxon>
        <taxon>Basidiomycota</taxon>
        <taxon>Agaricomycotina</taxon>
        <taxon>Agaricomycetes</taxon>
        <taxon>Agaricomycetidae</taxon>
        <taxon>Agaricales</taxon>
        <taxon>Tricholomatineae</taxon>
        <taxon>Lyophyllaceae</taxon>
        <taxon>Sphagnurus</taxon>
    </lineage>
</organism>
<comment type="caution">
    <text evidence="2">The sequence shown here is derived from an EMBL/GenBank/DDBJ whole genome shotgun (WGS) entry which is preliminary data.</text>
</comment>
<dbReference type="OrthoDB" id="2131701at2759"/>
<keyword evidence="3" id="KW-1185">Reference proteome</keyword>
<dbReference type="CDD" id="cd23422">
    <property type="entry name" value="beta-trefoil_Ricin_MPL_CNL"/>
    <property type="match status" value="1"/>
</dbReference>
<name>A0A9P7K6M5_9AGAR</name>
<dbReference type="SUPFAM" id="SSF50370">
    <property type="entry name" value="Ricin B-like lectins"/>
    <property type="match status" value="1"/>
</dbReference>
<evidence type="ECO:0000313" key="3">
    <source>
        <dbReference type="Proteomes" id="UP000717328"/>
    </source>
</evidence>
<dbReference type="Gene3D" id="2.80.10.50">
    <property type="match status" value="1"/>
</dbReference>
<dbReference type="EMBL" id="JABCKI010005784">
    <property type="protein sequence ID" value="KAG5638070.1"/>
    <property type="molecule type" value="Genomic_DNA"/>
</dbReference>